<proteinExistence type="predicted"/>
<dbReference type="RefSeq" id="WP_345682613.1">
    <property type="nucleotide sequence ID" value="NZ_BAABRO010000002.1"/>
</dbReference>
<sequence length="217" mass="24590">MDTDEAIRVLRKHNGELDDETDTLLNCLRPYSKIDTAHFSEIVKALYFAAPLLNTPEVHRDLVHTIWDLTRSARLWTRGPREPMFHGRNFISDDDKKTLDRWIYEIESITLCLLRGFEDWEAISGLAEELNHHDSIVDTSGLVSPFTKSLDYHLDMENHGGFGDDEEILCDALIKIGPDASPAIPVLQRLGSSTKYPNVKSSAENTISILKKNNDAK</sequence>
<keyword evidence="2" id="KW-1185">Reference proteome</keyword>
<protein>
    <submittedName>
        <fullName evidence="1">Uncharacterized protein</fullName>
    </submittedName>
</protein>
<dbReference type="Proteomes" id="UP001416858">
    <property type="component" value="Unassembled WGS sequence"/>
</dbReference>
<dbReference type="EMBL" id="BAABRO010000002">
    <property type="protein sequence ID" value="GAA5505587.1"/>
    <property type="molecule type" value="Genomic_DNA"/>
</dbReference>
<comment type="caution">
    <text evidence="1">The sequence shown here is derived from an EMBL/GenBank/DDBJ whole genome shotgun (WGS) entry which is preliminary data.</text>
</comment>
<evidence type="ECO:0000313" key="1">
    <source>
        <dbReference type="EMBL" id="GAA5505587.1"/>
    </source>
</evidence>
<gene>
    <name evidence="1" type="ORF">Rcae01_01032</name>
</gene>
<organism evidence="1 2">
    <name type="scientific">Novipirellula caenicola</name>
    <dbReference type="NCBI Taxonomy" id="1536901"/>
    <lineage>
        <taxon>Bacteria</taxon>
        <taxon>Pseudomonadati</taxon>
        <taxon>Planctomycetota</taxon>
        <taxon>Planctomycetia</taxon>
        <taxon>Pirellulales</taxon>
        <taxon>Pirellulaceae</taxon>
        <taxon>Novipirellula</taxon>
    </lineage>
</organism>
<name>A0ABP9VK65_9BACT</name>
<reference evidence="1 2" key="1">
    <citation type="submission" date="2024-02" db="EMBL/GenBank/DDBJ databases">
        <title>Rhodopirellula caenicola NBRC 110016.</title>
        <authorList>
            <person name="Ichikawa N."/>
            <person name="Katano-Makiyama Y."/>
            <person name="Hidaka K."/>
        </authorList>
    </citation>
    <scope>NUCLEOTIDE SEQUENCE [LARGE SCALE GENOMIC DNA]</scope>
    <source>
        <strain evidence="1 2">NBRC 110016</strain>
    </source>
</reference>
<evidence type="ECO:0000313" key="2">
    <source>
        <dbReference type="Proteomes" id="UP001416858"/>
    </source>
</evidence>
<accession>A0ABP9VK65</accession>